<dbReference type="Proteomes" id="UP000472372">
    <property type="component" value="Chromosome 11"/>
</dbReference>
<feature type="region of interest" description="Disordered" evidence="3">
    <location>
        <begin position="1319"/>
        <end position="1415"/>
    </location>
</feature>
<dbReference type="InterPro" id="IPR000330">
    <property type="entry name" value="SNF2_N"/>
</dbReference>
<dbReference type="InterPro" id="IPR014001">
    <property type="entry name" value="Helicase_ATP-bd"/>
</dbReference>
<dbReference type="Pfam" id="PF00176">
    <property type="entry name" value="SNF2-rel_dom"/>
    <property type="match status" value="1"/>
</dbReference>
<sequence length="1544" mass="176208">MATKDGPTGRTTARRRASKLAPPMKAGNAADAASFVNLENPEATIAAYCGFEDVGNFRRFYTSHMVLPFYLKSLEYRGYSRRNVLSLLADLPYGTYWASNEDVSQIYPLEDQDEHTRKKNVNYGLGLIAWQFLRHLRKGLSVQTLTVDEKKFTEMTACKLPKVSAPLTGPPIPSFGPFPGESEVEALNRVLCLFAHIRYTTSKSQWEKRFFGQSTWDAPMKISTEYVPEFMRPSSLTNTIEGPDEFTGPSPAEMPIFINVLWKHTSKNKKNQAFVAKMMEEDTLSEIPKKISIEVTPSMLAPEIRDRIREAFRLHEFEAQLEQLVLNDGGNEHPALVTDFREAFEILLRSPATNFHCLIRPCEDGEVLWEYGGPPAILRVFLEQKADDVSSKRRLTSDQVDNLQRTIYQLTVPRSETCFDPLGLFQNDRDRLKKAYNGFDVSKPEGRKGWQMEFLPRLVGSQPIRYMEDDKLKAFRKLSQQQQSALRTASFDGAMNAVDLEEAEEEEETESIQASSKRYYAYQSVIGGTSACVGPPIDLSARVLQMERVKDAKEEVYEYTNLSGNDVKRHPKPYQVNGAVWALSTLYGPETAFGVDDDDTKKHLPKLKVPGILILDQTGLGKTILALQIALGCIRPLGYRKSDRKPIYRPIFLAAPQNLIRQWAREILFHWPKFDLLISYDDGAMEPYLADHVVSSSAVRSWPDRRLWPSKYAYMFDKYDARNASLIFLTTPETNAERSLEKEYIHHPPIAFQPPKYKRDGSEIFRDKKWTEVRYRSRFKKMFSVVFVDEASKIKTPGSVRHLGIQELKARRWVFMTATAMLNQGTCILGPLAIIWESIKETIKLQDDSTQKWYDEHVGSLSVYTAADKLAHDDVRRLALINPASAKSLLQLKERPIIATCFPLIEDLIVLRRTTASSIPRDIHGNDFYRLRDLIKPHHMITLWTKRVPEEELEFQWMHRDASKRFLEAKASLGKTKIDANSPLTDDKLVFGTAEMRELIIITGSTRAALFNMICGELDGDTLVKSLDSHRLHGWTAFDVVRFMCKAQGRLPPKTTFDYAQYMVHGSPMLRGLIHEVLKHIKENKPGKILITEDIPLLAWWWDLTLNLLGIKTVTFHSALTPSERDKVIHRFNDPKDDMVAMVLPYDVGALGMNCQGDCSEVKVMSSAKNQGTETQAVFRPVRVNSPREVEIVKLYVENSICGYRESRKADKYIVELATRAQDPVIRSLAVDVLNEYQKEVQAAQDDPENAELMRAVREERASRQTKRRIMEEDIKAATKTVAEPSLSMVNQDNIINAKRTTKRPERFSDLKWTDEGIRLDEASDTDQSTRDESTSTDDDDGENEFSRTSFDPWINYKFSEDEDGERMSDSDSDFEDLSLDDSDPEEEARERPLTDRQKLKLEARTARESRPDLDESSRQLVMKLLDDYDRNYTEADLDYDTHLVRALRLIHAKKTGLAFDEVPGVHIKYDRFPGEMLNVIKESIQIPKNNQPLLQHLLGGGHEEGFMAKRPSKGDKGKKRASNGSDGKTTIKRKVRQAANSEK</sequence>
<reference evidence="4" key="1">
    <citation type="submission" date="2021-02" db="EMBL/GenBank/DDBJ databases">
        <authorList>
            <person name="Syme A R."/>
            <person name="Syme A R."/>
            <person name="Moolhuijzen P."/>
        </authorList>
    </citation>
    <scope>NUCLEOTIDE SEQUENCE</scope>
    <source>
        <strain evidence="4">W1-1</strain>
    </source>
</reference>
<keyword evidence="2" id="KW-0067">ATP-binding</keyword>
<accession>A0A6S6WF09</accession>
<dbReference type="SUPFAM" id="SSF52540">
    <property type="entry name" value="P-loop containing nucleoside triphosphate hydrolases"/>
    <property type="match status" value="2"/>
</dbReference>
<dbReference type="PROSITE" id="PS51192">
    <property type="entry name" value="HELICASE_ATP_BIND_1"/>
    <property type="match status" value="1"/>
</dbReference>
<gene>
    <name evidence="4" type="ORF">PTTW11_10822</name>
</gene>
<feature type="region of interest" description="Disordered" evidence="3">
    <location>
        <begin position="1"/>
        <end position="25"/>
    </location>
</feature>
<feature type="compositionally biased region" description="Basic and acidic residues" evidence="3">
    <location>
        <begin position="1389"/>
        <end position="1415"/>
    </location>
</feature>
<feature type="region of interest" description="Disordered" evidence="3">
    <location>
        <begin position="1504"/>
        <end position="1544"/>
    </location>
</feature>
<dbReference type="GO" id="GO:0005524">
    <property type="term" value="F:ATP binding"/>
    <property type="evidence" value="ECO:0007669"/>
    <property type="project" value="InterPro"/>
</dbReference>
<organism evidence="4 5">
    <name type="scientific">Pyrenophora teres f. teres</name>
    <dbReference type="NCBI Taxonomy" id="97479"/>
    <lineage>
        <taxon>Eukaryota</taxon>
        <taxon>Fungi</taxon>
        <taxon>Dikarya</taxon>
        <taxon>Ascomycota</taxon>
        <taxon>Pezizomycotina</taxon>
        <taxon>Dothideomycetes</taxon>
        <taxon>Pleosporomycetidae</taxon>
        <taxon>Pleosporales</taxon>
        <taxon>Pleosporineae</taxon>
        <taxon>Pleosporaceae</taxon>
        <taxon>Pyrenophora</taxon>
    </lineage>
</organism>
<dbReference type="Gene3D" id="3.40.50.300">
    <property type="entry name" value="P-loop containing nucleotide triphosphate hydrolases"/>
    <property type="match status" value="2"/>
</dbReference>
<protein>
    <submittedName>
        <fullName evidence="4">Helicase</fullName>
    </submittedName>
</protein>
<dbReference type="PANTHER" id="PTHR10799">
    <property type="entry name" value="SNF2/RAD54 HELICASE FAMILY"/>
    <property type="match status" value="1"/>
</dbReference>
<feature type="compositionally biased region" description="Acidic residues" evidence="3">
    <location>
        <begin position="1361"/>
        <end position="1388"/>
    </location>
</feature>
<dbReference type="Pfam" id="PF00271">
    <property type="entry name" value="Helicase_C"/>
    <property type="match status" value="1"/>
</dbReference>
<proteinExistence type="predicted"/>
<dbReference type="InterPro" id="IPR001650">
    <property type="entry name" value="Helicase_C-like"/>
</dbReference>
<evidence type="ECO:0000313" key="5">
    <source>
        <dbReference type="Proteomes" id="UP000472372"/>
    </source>
</evidence>
<feature type="compositionally biased region" description="Basic and acidic residues" evidence="3">
    <location>
        <begin position="1504"/>
        <end position="1516"/>
    </location>
</feature>
<evidence type="ECO:0000313" key="4">
    <source>
        <dbReference type="EMBL" id="CAE7216418.1"/>
    </source>
</evidence>
<feature type="compositionally biased region" description="Acidic residues" evidence="3">
    <location>
        <begin position="1335"/>
        <end position="1344"/>
    </location>
</feature>
<keyword evidence="1" id="KW-0547">Nucleotide-binding</keyword>
<keyword evidence="4" id="KW-0378">Hydrolase</keyword>
<feature type="compositionally biased region" description="Basic and acidic residues" evidence="3">
    <location>
        <begin position="1319"/>
        <end position="1334"/>
    </location>
</feature>
<keyword evidence="4" id="KW-0347">Helicase</keyword>
<dbReference type="SMART" id="SM00487">
    <property type="entry name" value="DEXDc"/>
    <property type="match status" value="1"/>
</dbReference>
<evidence type="ECO:0000256" key="3">
    <source>
        <dbReference type="SAM" id="MobiDB-lite"/>
    </source>
</evidence>
<dbReference type="InterPro" id="IPR027417">
    <property type="entry name" value="P-loop_NTPase"/>
</dbReference>
<dbReference type="EMBL" id="HG992987">
    <property type="protein sequence ID" value="CAE7216418.1"/>
    <property type="molecule type" value="Genomic_DNA"/>
</dbReference>
<evidence type="ECO:0000256" key="2">
    <source>
        <dbReference type="ARBA" id="ARBA00022840"/>
    </source>
</evidence>
<evidence type="ECO:0000256" key="1">
    <source>
        <dbReference type="ARBA" id="ARBA00022741"/>
    </source>
</evidence>
<name>A0A6S6WF09_9PLEO</name>
<dbReference type="GO" id="GO:0004386">
    <property type="term" value="F:helicase activity"/>
    <property type="evidence" value="ECO:0007669"/>
    <property type="project" value="UniProtKB-KW"/>
</dbReference>